<gene>
    <name evidence="1" type="ORF">C2G38_2040636</name>
</gene>
<comment type="caution">
    <text evidence="1">The sequence shown here is derived from an EMBL/GenBank/DDBJ whole genome shotgun (WGS) entry which is preliminary data.</text>
</comment>
<name>A0A397UVN9_9GLOM</name>
<proteinExistence type="predicted"/>
<accession>A0A397UVN9</accession>
<sequence length="223" mass="25777">MADQLQKEAHFMFQNREDNTFHQYFVNSMKYSYKPKQLHTLSRKCATLLLEIFTKMYEARHLYPLIISSSDDSINTYKLPSLGYEITDRHLPRGFVTPRKPYTSILCDFLHCNCTSYTNCSDNGIVLSCGHGYHSRCLRRCNFKCLICLKYLKNEIKINVESLKISMTKDLGENEFIVEQDEGTGDNESDDAEAVAGEIEIEDNLLENTKKTFLSAKNCVFLF</sequence>
<organism evidence="1 2">
    <name type="scientific">Gigaspora rosea</name>
    <dbReference type="NCBI Taxonomy" id="44941"/>
    <lineage>
        <taxon>Eukaryota</taxon>
        <taxon>Fungi</taxon>
        <taxon>Fungi incertae sedis</taxon>
        <taxon>Mucoromycota</taxon>
        <taxon>Glomeromycotina</taxon>
        <taxon>Glomeromycetes</taxon>
        <taxon>Diversisporales</taxon>
        <taxon>Gigasporaceae</taxon>
        <taxon>Gigaspora</taxon>
    </lineage>
</organism>
<keyword evidence="2" id="KW-1185">Reference proteome</keyword>
<dbReference type="EMBL" id="QKWP01000885">
    <property type="protein sequence ID" value="RIB13862.1"/>
    <property type="molecule type" value="Genomic_DNA"/>
</dbReference>
<evidence type="ECO:0000313" key="1">
    <source>
        <dbReference type="EMBL" id="RIB13862.1"/>
    </source>
</evidence>
<dbReference type="AlphaFoldDB" id="A0A397UVN9"/>
<protein>
    <submittedName>
        <fullName evidence="1">Uncharacterized protein</fullName>
    </submittedName>
</protein>
<dbReference type="STRING" id="44941.A0A397UVN9"/>
<dbReference type="Proteomes" id="UP000266673">
    <property type="component" value="Unassembled WGS sequence"/>
</dbReference>
<reference evidence="1 2" key="1">
    <citation type="submission" date="2018-06" db="EMBL/GenBank/DDBJ databases">
        <title>Comparative genomics reveals the genomic features of Rhizophagus irregularis, R. cerebriforme, R. diaphanum and Gigaspora rosea, and their symbiotic lifestyle signature.</title>
        <authorList>
            <person name="Morin E."/>
            <person name="San Clemente H."/>
            <person name="Chen E.C.H."/>
            <person name="De La Providencia I."/>
            <person name="Hainaut M."/>
            <person name="Kuo A."/>
            <person name="Kohler A."/>
            <person name="Murat C."/>
            <person name="Tang N."/>
            <person name="Roy S."/>
            <person name="Loubradou J."/>
            <person name="Henrissat B."/>
            <person name="Grigoriev I.V."/>
            <person name="Corradi N."/>
            <person name="Roux C."/>
            <person name="Martin F.M."/>
        </authorList>
    </citation>
    <scope>NUCLEOTIDE SEQUENCE [LARGE SCALE GENOMIC DNA]</scope>
    <source>
        <strain evidence="1 2">DAOM 194757</strain>
    </source>
</reference>
<dbReference type="OrthoDB" id="5949084at2759"/>
<evidence type="ECO:0000313" key="2">
    <source>
        <dbReference type="Proteomes" id="UP000266673"/>
    </source>
</evidence>